<dbReference type="RefSeq" id="WP_353113487.1">
    <property type="nucleotide sequence ID" value="NZ_APND01000007.1"/>
</dbReference>
<gene>
    <name evidence="2" type="ORF">SADO_16498</name>
</gene>
<evidence type="ECO:0000313" key="2">
    <source>
        <dbReference type="EMBL" id="MES1930861.1"/>
    </source>
</evidence>
<dbReference type="EMBL" id="APND01000007">
    <property type="protein sequence ID" value="MES1930861.1"/>
    <property type="molecule type" value="Genomic_DNA"/>
</dbReference>
<dbReference type="Proteomes" id="UP001460888">
    <property type="component" value="Unassembled WGS sequence"/>
</dbReference>
<comment type="caution">
    <text evidence="2">The sequence shown here is derived from an EMBL/GenBank/DDBJ whole genome shotgun (WGS) entry which is preliminary data.</text>
</comment>
<reference evidence="2 3" key="1">
    <citation type="submission" date="2013-03" db="EMBL/GenBank/DDBJ databases">
        <title>Salinisphaera dokdonensis CL-ES53 Genome Sequencing.</title>
        <authorList>
            <person name="Li C."/>
            <person name="Lai Q."/>
            <person name="Shao Z."/>
        </authorList>
    </citation>
    <scope>NUCLEOTIDE SEQUENCE [LARGE SCALE GENOMIC DNA]</scope>
    <source>
        <strain evidence="2 3">CL-ES53</strain>
    </source>
</reference>
<sequence>MRYRKALVVGVDYYDQMKGLHGCVNDAYSVASVLDRHADGTVNFSVKTIAANAENSKLTRGTLKEEVQELFEGENEIALLYFAGHGLVDSTGGYLVTSECDNGDDGLALNDILTFANRSKTQNKIIILDSCHSGVVCDRSTESGISELTDGLTVLTASTKDQYATEDRNGGVFTNLLVDALGGAGANLLGDVTPGSVYAHIDQSLGPWEQRPVFKTNVKSFVSMRHTQPPIDLQVLQRITELFPSPGHEFALDPGYEPESDAPDADKTEIFAILQKYNRVNLVVPVDAPHMYHAAMGSTGCKLTALGEHYRRLVQRNLI</sequence>
<dbReference type="SUPFAM" id="SSF52129">
    <property type="entry name" value="Caspase-like"/>
    <property type="match status" value="1"/>
</dbReference>
<dbReference type="Pfam" id="PF00656">
    <property type="entry name" value="Peptidase_C14"/>
    <property type="match status" value="1"/>
</dbReference>
<evidence type="ECO:0000313" key="3">
    <source>
        <dbReference type="Proteomes" id="UP001460888"/>
    </source>
</evidence>
<protein>
    <submittedName>
        <fullName evidence="2">Peptidase C14 caspase catalytic subunit p20</fullName>
    </submittedName>
</protein>
<dbReference type="InterPro" id="IPR029030">
    <property type="entry name" value="Caspase-like_dom_sf"/>
</dbReference>
<dbReference type="InterPro" id="IPR011600">
    <property type="entry name" value="Pept_C14_caspase"/>
</dbReference>
<organism evidence="2 3">
    <name type="scientific">Salinisphaera dokdonensis CL-ES53</name>
    <dbReference type="NCBI Taxonomy" id="1304272"/>
    <lineage>
        <taxon>Bacteria</taxon>
        <taxon>Pseudomonadati</taxon>
        <taxon>Pseudomonadota</taxon>
        <taxon>Gammaproteobacteria</taxon>
        <taxon>Salinisphaerales</taxon>
        <taxon>Salinisphaeraceae</taxon>
        <taxon>Salinisphaera</taxon>
    </lineage>
</organism>
<dbReference type="InterPro" id="IPR052039">
    <property type="entry name" value="Caspase-related_regulators"/>
</dbReference>
<dbReference type="PANTHER" id="PTHR22576:SF37">
    <property type="entry name" value="MUCOSA-ASSOCIATED LYMPHOID TISSUE LYMPHOMA TRANSLOCATION PROTEIN 1"/>
    <property type="match status" value="1"/>
</dbReference>
<dbReference type="Gene3D" id="3.40.50.1460">
    <property type="match status" value="1"/>
</dbReference>
<evidence type="ECO:0000259" key="1">
    <source>
        <dbReference type="Pfam" id="PF00656"/>
    </source>
</evidence>
<dbReference type="PANTHER" id="PTHR22576">
    <property type="entry name" value="MUCOSA ASSOCIATED LYMPHOID TISSUE LYMPHOMA TRANSLOCATION PROTEIN 1/PARACASPASE"/>
    <property type="match status" value="1"/>
</dbReference>
<keyword evidence="3" id="KW-1185">Reference proteome</keyword>
<feature type="domain" description="Peptidase C14 caspase" evidence="1">
    <location>
        <begin position="4"/>
        <end position="206"/>
    </location>
</feature>
<name>A0ABV2B4R0_9GAMM</name>
<accession>A0ABV2B4R0</accession>
<proteinExistence type="predicted"/>